<dbReference type="InterPro" id="IPR005238">
    <property type="entry name" value="ComB-like"/>
</dbReference>
<dbReference type="Gene3D" id="3.90.1560.10">
    <property type="entry name" value="ComB-like"/>
    <property type="match status" value="1"/>
</dbReference>
<reference evidence="8 9" key="1">
    <citation type="submission" date="2016-06" db="EMBL/GenBank/DDBJ databases">
        <authorList>
            <person name="Kjaerup R.B."/>
            <person name="Dalgaard T.S."/>
            <person name="Juul-Madsen H.R."/>
        </authorList>
    </citation>
    <scope>NUCLEOTIDE SEQUENCE [LARGE SCALE GENOMIC DNA]</scope>
    <source>
        <strain evidence="8 9">DSM 43904</strain>
    </source>
</reference>
<comment type="cofactor">
    <cofactor evidence="1">
        <name>Mg(2+)</name>
        <dbReference type="ChEBI" id="CHEBI:18420"/>
    </cofactor>
</comment>
<evidence type="ECO:0000256" key="7">
    <source>
        <dbReference type="ARBA" id="ARBA00033711"/>
    </source>
</evidence>
<dbReference type="Proteomes" id="UP000198217">
    <property type="component" value="Chromosome I"/>
</dbReference>
<name>A0A1C5HVX4_9ACTN</name>
<dbReference type="Pfam" id="PF04029">
    <property type="entry name" value="2-ph_phosp"/>
    <property type="match status" value="1"/>
</dbReference>
<evidence type="ECO:0000256" key="6">
    <source>
        <dbReference type="ARBA" id="ARBA00022842"/>
    </source>
</evidence>
<evidence type="ECO:0000256" key="3">
    <source>
        <dbReference type="ARBA" id="ARBA00012953"/>
    </source>
</evidence>
<dbReference type="EMBL" id="LT607750">
    <property type="protein sequence ID" value="SCG50160.1"/>
    <property type="molecule type" value="Genomic_DNA"/>
</dbReference>
<accession>A0A1C5HVX4</accession>
<dbReference type="GO" id="GO:0050545">
    <property type="term" value="F:sulfopyruvate decarboxylase activity"/>
    <property type="evidence" value="ECO:0007669"/>
    <property type="project" value="TreeGrafter"/>
</dbReference>
<gene>
    <name evidence="8" type="ORF">GA0070609_2335</name>
</gene>
<proteinExistence type="inferred from homology"/>
<dbReference type="PANTHER" id="PTHR37311:SF1">
    <property type="entry name" value="2-PHOSPHOSULFOLACTATE PHOSPHATASE-RELATED"/>
    <property type="match status" value="1"/>
</dbReference>
<evidence type="ECO:0000256" key="1">
    <source>
        <dbReference type="ARBA" id="ARBA00001946"/>
    </source>
</evidence>
<evidence type="ECO:0000256" key="2">
    <source>
        <dbReference type="ARBA" id="ARBA00009997"/>
    </source>
</evidence>
<keyword evidence="9" id="KW-1185">Reference proteome</keyword>
<dbReference type="GO" id="GO:0050532">
    <property type="term" value="F:2-phosphosulfolactate phosphatase activity"/>
    <property type="evidence" value="ECO:0007669"/>
    <property type="project" value="UniProtKB-EC"/>
</dbReference>
<keyword evidence="6" id="KW-0460">Magnesium</keyword>
<comment type="similarity">
    <text evidence="2">Belongs to the ComB family.</text>
</comment>
<dbReference type="InterPro" id="IPR036702">
    <property type="entry name" value="ComB-like_sf"/>
</dbReference>
<dbReference type="GO" id="GO:0000287">
    <property type="term" value="F:magnesium ion binding"/>
    <property type="evidence" value="ECO:0007669"/>
    <property type="project" value="InterPro"/>
</dbReference>
<evidence type="ECO:0000256" key="4">
    <source>
        <dbReference type="ARBA" id="ARBA00021948"/>
    </source>
</evidence>
<comment type="catalytic activity">
    <reaction evidence="7">
        <text>(2R)-O-phospho-3-sulfolactate + H2O = (2R)-3-sulfolactate + phosphate</text>
        <dbReference type="Rhea" id="RHEA:23416"/>
        <dbReference type="ChEBI" id="CHEBI:15377"/>
        <dbReference type="ChEBI" id="CHEBI:15597"/>
        <dbReference type="ChEBI" id="CHEBI:43474"/>
        <dbReference type="ChEBI" id="CHEBI:58738"/>
        <dbReference type="EC" id="3.1.3.71"/>
    </reaction>
</comment>
<dbReference type="SUPFAM" id="SSF142823">
    <property type="entry name" value="ComB-like"/>
    <property type="match status" value="1"/>
</dbReference>
<sequence length="226" mass="23907">MSIVGMDAEIPTGGVVVVIDVIRAFTTAAVAFERGVTEIACAPSLEVGRALRRLLPDRLLVGEANGLKPVDFNFGNSPFEMSVARLDGQRLIQTTSNGTLGLARCPKPTALLAVSARNVGATARWIASNHAATPCTLICTGRTAEDWACATYLSGLLNGSAPRRADLVAGIMDGAAEHARGYAQLPASERVDLSNDLRFCCDVDRAEFAMVGDVRKDHVVLARVPC</sequence>
<keyword evidence="5" id="KW-0378">Hydrolase</keyword>
<organism evidence="8 9">
    <name type="scientific">Micromonospora echinaurantiaca</name>
    <dbReference type="NCBI Taxonomy" id="47857"/>
    <lineage>
        <taxon>Bacteria</taxon>
        <taxon>Bacillati</taxon>
        <taxon>Actinomycetota</taxon>
        <taxon>Actinomycetes</taxon>
        <taxon>Micromonosporales</taxon>
        <taxon>Micromonosporaceae</taxon>
        <taxon>Micromonospora</taxon>
    </lineage>
</organism>
<protein>
    <recommendedName>
        <fullName evidence="4">Probable 2-phosphosulfolactate phosphatase</fullName>
        <ecNumber evidence="3">3.1.3.71</ecNumber>
    </recommendedName>
</protein>
<evidence type="ECO:0000313" key="8">
    <source>
        <dbReference type="EMBL" id="SCG50160.1"/>
    </source>
</evidence>
<evidence type="ECO:0000256" key="5">
    <source>
        <dbReference type="ARBA" id="ARBA00022801"/>
    </source>
</evidence>
<dbReference type="AlphaFoldDB" id="A0A1C5HVX4"/>
<dbReference type="RefSeq" id="WP_157748118.1">
    <property type="nucleotide sequence ID" value="NZ_LT607750.1"/>
</dbReference>
<dbReference type="EC" id="3.1.3.71" evidence="3"/>
<evidence type="ECO:0000313" key="9">
    <source>
        <dbReference type="Proteomes" id="UP000198217"/>
    </source>
</evidence>
<dbReference type="PANTHER" id="PTHR37311">
    <property type="entry name" value="2-PHOSPHOSULFOLACTATE PHOSPHATASE-RELATED"/>
    <property type="match status" value="1"/>
</dbReference>